<name>A0AAD7PYP9_QUISA</name>
<evidence type="ECO:0000256" key="1">
    <source>
        <dbReference type="ARBA" id="ARBA00023015"/>
    </source>
</evidence>
<gene>
    <name evidence="7" type="ORF">O6P43_009626</name>
</gene>
<accession>A0AAD7PYP9</accession>
<dbReference type="GO" id="GO:0003677">
    <property type="term" value="F:DNA binding"/>
    <property type="evidence" value="ECO:0007669"/>
    <property type="project" value="UniProtKB-KW"/>
</dbReference>
<keyword evidence="2" id="KW-0238">DNA-binding</keyword>
<evidence type="ECO:0000313" key="7">
    <source>
        <dbReference type="EMBL" id="KAJ7971622.1"/>
    </source>
</evidence>
<dbReference type="SUPFAM" id="SSF101941">
    <property type="entry name" value="NAC domain"/>
    <property type="match status" value="1"/>
</dbReference>
<dbReference type="AlphaFoldDB" id="A0AAD7PYP9"/>
<dbReference type="Pfam" id="PF02365">
    <property type="entry name" value="NAM"/>
    <property type="match status" value="1"/>
</dbReference>
<proteinExistence type="predicted"/>
<evidence type="ECO:0000256" key="2">
    <source>
        <dbReference type="ARBA" id="ARBA00023125"/>
    </source>
</evidence>
<dbReference type="PANTHER" id="PTHR31744">
    <property type="entry name" value="PROTEIN CUP-SHAPED COTYLEDON 2-RELATED"/>
    <property type="match status" value="1"/>
</dbReference>
<dbReference type="Proteomes" id="UP001163823">
    <property type="component" value="Chromosome 4"/>
</dbReference>
<reference evidence="7" key="1">
    <citation type="journal article" date="2023" name="Science">
        <title>Elucidation of the pathway for biosynthesis of saponin adjuvants from the soapbark tree.</title>
        <authorList>
            <person name="Reed J."/>
            <person name="Orme A."/>
            <person name="El-Demerdash A."/>
            <person name="Owen C."/>
            <person name="Martin L.B.B."/>
            <person name="Misra R.C."/>
            <person name="Kikuchi S."/>
            <person name="Rejzek M."/>
            <person name="Martin A.C."/>
            <person name="Harkess A."/>
            <person name="Leebens-Mack J."/>
            <person name="Louveau T."/>
            <person name="Stephenson M.J."/>
            <person name="Osbourn A."/>
        </authorList>
    </citation>
    <scope>NUCLEOTIDE SEQUENCE</scope>
    <source>
        <strain evidence="7">S10</strain>
    </source>
</reference>
<feature type="compositionally biased region" description="Polar residues" evidence="5">
    <location>
        <begin position="227"/>
        <end position="248"/>
    </location>
</feature>
<evidence type="ECO:0000256" key="4">
    <source>
        <dbReference type="ARBA" id="ARBA00023242"/>
    </source>
</evidence>
<keyword evidence="8" id="KW-1185">Reference proteome</keyword>
<dbReference type="InterPro" id="IPR036093">
    <property type="entry name" value="NAC_dom_sf"/>
</dbReference>
<evidence type="ECO:0000259" key="6">
    <source>
        <dbReference type="PROSITE" id="PS51005"/>
    </source>
</evidence>
<dbReference type="GO" id="GO:0006355">
    <property type="term" value="P:regulation of DNA-templated transcription"/>
    <property type="evidence" value="ECO:0007669"/>
    <property type="project" value="InterPro"/>
</dbReference>
<evidence type="ECO:0000313" key="8">
    <source>
        <dbReference type="Proteomes" id="UP001163823"/>
    </source>
</evidence>
<feature type="domain" description="NAC" evidence="6">
    <location>
        <begin position="7"/>
        <end position="172"/>
    </location>
</feature>
<keyword evidence="4" id="KW-0539">Nucleus</keyword>
<protein>
    <submittedName>
        <fullName evidence="7">NAC domain-containing protein</fullName>
    </submittedName>
</protein>
<evidence type="ECO:0000256" key="5">
    <source>
        <dbReference type="SAM" id="MobiDB-lite"/>
    </source>
</evidence>
<dbReference type="PANTHER" id="PTHR31744:SF220">
    <property type="entry name" value="LOW QUALITY PROTEIN: NAC DOMAIN-CONTAINING PROTEIN 90-LIKE"/>
    <property type="match status" value="1"/>
</dbReference>
<keyword evidence="3" id="KW-0804">Transcription</keyword>
<feature type="region of interest" description="Disordered" evidence="5">
    <location>
        <begin position="226"/>
        <end position="251"/>
    </location>
</feature>
<comment type="caution">
    <text evidence="7">The sequence shown here is derived from an EMBL/GenBank/DDBJ whole genome shotgun (WGS) entry which is preliminary data.</text>
</comment>
<dbReference type="KEGG" id="qsa:O6P43_009626"/>
<keyword evidence="1" id="KW-0805">Transcription regulation</keyword>
<dbReference type="Gene3D" id="2.170.150.80">
    <property type="entry name" value="NAC domain"/>
    <property type="match status" value="1"/>
</dbReference>
<dbReference type="PROSITE" id="PS51005">
    <property type="entry name" value="NAC"/>
    <property type="match status" value="1"/>
</dbReference>
<dbReference type="EMBL" id="JARAOO010000004">
    <property type="protein sequence ID" value="KAJ7971622.1"/>
    <property type="molecule type" value="Genomic_DNA"/>
</dbReference>
<dbReference type="InterPro" id="IPR003441">
    <property type="entry name" value="NAC-dom"/>
</dbReference>
<organism evidence="7 8">
    <name type="scientific">Quillaja saponaria</name>
    <name type="common">Soap bark tree</name>
    <dbReference type="NCBI Taxonomy" id="32244"/>
    <lineage>
        <taxon>Eukaryota</taxon>
        <taxon>Viridiplantae</taxon>
        <taxon>Streptophyta</taxon>
        <taxon>Embryophyta</taxon>
        <taxon>Tracheophyta</taxon>
        <taxon>Spermatophyta</taxon>
        <taxon>Magnoliopsida</taxon>
        <taxon>eudicotyledons</taxon>
        <taxon>Gunneridae</taxon>
        <taxon>Pentapetalae</taxon>
        <taxon>rosids</taxon>
        <taxon>fabids</taxon>
        <taxon>Fabales</taxon>
        <taxon>Quillajaceae</taxon>
        <taxon>Quillaja</taxon>
    </lineage>
</organism>
<sequence length="414" mass="46897">MENMNLAPTGFRFYPTEEELVSFYLHNKLEGNREDLNRVLDRVIPVANIYAYNPWDLPQISGEVSYGDTEQWFFFFQSKTRSEARGGRPNRLTITGYWKATGSPNHVYSSNNRIIGSKKTMVFCIGRAPNGTKTEWKMNEYKTIKGDASSSSSSSAIPMVRQELSLCQVYKKSKCLRAFDRRPPPREEAGYIGSTDQQAYQRVGGSTSTYHHYPPMVEIIATVPGLSESSTSSANQGHPSHHSTTGEGNTIDVYNNEPMLDLQQLDGYDEPMPNWEQLERSLLGLGSSIMGIQDENSRVKDFVQDDLDWDRRKIAATDPTSVCDKIFALLPPCEEEGKDTIAWGRSWNGSFTTQTTYQALKKCNDVGKDKIWKVIWDWDGPYRIQAFIGAHHRDKKKPMSKRNTLLISSSLPKS</sequence>
<evidence type="ECO:0000256" key="3">
    <source>
        <dbReference type="ARBA" id="ARBA00023163"/>
    </source>
</evidence>